<comment type="caution">
    <text evidence="1">The sequence shown here is derived from an EMBL/GenBank/DDBJ whole genome shotgun (WGS) entry which is preliminary data.</text>
</comment>
<reference evidence="1 2" key="1">
    <citation type="submission" date="2024-03" db="EMBL/GenBank/DDBJ databases">
        <authorList>
            <person name="Martinez-Hernandez J."/>
        </authorList>
    </citation>
    <scope>NUCLEOTIDE SEQUENCE [LARGE SCALE GENOMIC DNA]</scope>
</reference>
<sequence length="82" mass="9957">MIRMFFPIFRINQDIINKHYYKGVEIWIKNPIHVFHEHGRRIGYTKWHHEIFIMTISCSKSSFRNILRLHAYLVVTGSKIDL</sequence>
<keyword evidence="2" id="KW-1185">Reference proteome</keyword>
<dbReference type="EMBL" id="CAXHTB010000006">
    <property type="protein sequence ID" value="CAL0308229.1"/>
    <property type="molecule type" value="Genomic_DNA"/>
</dbReference>
<protein>
    <submittedName>
        <fullName evidence="1">Uncharacterized protein</fullName>
    </submittedName>
</protein>
<gene>
    <name evidence="1" type="ORF">LLUT_LOCUS9289</name>
</gene>
<dbReference type="AlphaFoldDB" id="A0AAV1WFW9"/>
<evidence type="ECO:0000313" key="1">
    <source>
        <dbReference type="EMBL" id="CAL0308229.1"/>
    </source>
</evidence>
<accession>A0AAV1WFW9</accession>
<dbReference type="Proteomes" id="UP001497480">
    <property type="component" value="Unassembled WGS sequence"/>
</dbReference>
<proteinExistence type="predicted"/>
<evidence type="ECO:0000313" key="2">
    <source>
        <dbReference type="Proteomes" id="UP001497480"/>
    </source>
</evidence>
<organism evidence="1 2">
    <name type="scientific">Lupinus luteus</name>
    <name type="common">European yellow lupine</name>
    <dbReference type="NCBI Taxonomy" id="3873"/>
    <lineage>
        <taxon>Eukaryota</taxon>
        <taxon>Viridiplantae</taxon>
        <taxon>Streptophyta</taxon>
        <taxon>Embryophyta</taxon>
        <taxon>Tracheophyta</taxon>
        <taxon>Spermatophyta</taxon>
        <taxon>Magnoliopsida</taxon>
        <taxon>eudicotyledons</taxon>
        <taxon>Gunneridae</taxon>
        <taxon>Pentapetalae</taxon>
        <taxon>rosids</taxon>
        <taxon>fabids</taxon>
        <taxon>Fabales</taxon>
        <taxon>Fabaceae</taxon>
        <taxon>Papilionoideae</taxon>
        <taxon>50 kb inversion clade</taxon>
        <taxon>genistoids sensu lato</taxon>
        <taxon>core genistoids</taxon>
        <taxon>Genisteae</taxon>
        <taxon>Lupinus</taxon>
    </lineage>
</organism>
<name>A0AAV1WFW9_LUPLU</name>